<dbReference type="RefSeq" id="WP_177157104.1">
    <property type="nucleotide sequence ID" value="NZ_JABCJE010000002.1"/>
</dbReference>
<dbReference type="PANTHER" id="PTHR38033:SF1">
    <property type="entry name" value="DOTU FAMILY TYPE IV_VI SECRETION SYSTEM PROTEIN"/>
    <property type="match status" value="1"/>
</dbReference>
<protein>
    <submittedName>
        <fullName evidence="3">DotU family type IV/VI secretion system protein</fullName>
    </submittedName>
</protein>
<evidence type="ECO:0000313" key="4">
    <source>
        <dbReference type="Proteomes" id="UP000592216"/>
    </source>
</evidence>
<evidence type="ECO:0000313" key="3">
    <source>
        <dbReference type="EMBL" id="NVO23015.1"/>
    </source>
</evidence>
<dbReference type="Pfam" id="PF09850">
    <property type="entry name" value="DotU"/>
    <property type="match status" value="1"/>
</dbReference>
<feature type="domain" description="Type IV / VI secretion system DotU" evidence="2">
    <location>
        <begin position="56"/>
        <end position="247"/>
    </location>
</feature>
<reference evidence="3 4" key="1">
    <citation type="submission" date="2020-04" db="EMBL/GenBank/DDBJ databases">
        <title>Donghicola sp., a member of the Rhodobacteraceae family isolated from mangrove forest in Thailand.</title>
        <authorList>
            <person name="Charoenyingcharoen P."/>
            <person name="Yukphan P."/>
        </authorList>
    </citation>
    <scope>NUCLEOTIDE SEQUENCE [LARGE SCALE GENOMIC DNA]</scope>
    <source>
        <strain evidence="3 4">B5-SW-15</strain>
    </source>
</reference>
<sequence length="290" mass="32184">MAAVHAPTLTLTANGILGPEPAGMTYAASLSPTVLQSIERTLREGETEGTALLKVSGGLIGLCGTVGRMQDIREPHLVRAEIARSIIDLKYRVVQLDYPPSVAENLCLLFAIVIDEFILTSDWGKESGWENLTLVADLFGFRDGGDRFYNIAERALMQPKALNEFLHLIYIFLKLGYRGRYTVGQEKERDRLIHRLEVAIAHPDTDAVRQRFGRDLRRSRAGRQGMPTGRKLYFAGLAILLLNGFVVAARVAEERTAARTLERFRTETTGGTAPVYVYSSDTKTTAVRND</sequence>
<keyword evidence="1" id="KW-0472">Membrane</keyword>
<feature type="transmembrane region" description="Helical" evidence="1">
    <location>
        <begin position="232"/>
        <end position="252"/>
    </location>
</feature>
<proteinExistence type="predicted"/>
<gene>
    <name evidence="3" type="ORF">HJ536_06565</name>
</gene>
<dbReference type="InterPro" id="IPR017732">
    <property type="entry name" value="T4/T6SS_DotU"/>
</dbReference>
<keyword evidence="1" id="KW-1133">Transmembrane helix</keyword>
<evidence type="ECO:0000256" key="1">
    <source>
        <dbReference type="SAM" id="Phobius"/>
    </source>
</evidence>
<name>A0A850Q948_9RHOB</name>
<dbReference type="EMBL" id="JABCJE010000002">
    <property type="protein sequence ID" value="NVO23015.1"/>
    <property type="molecule type" value="Genomic_DNA"/>
</dbReference>
<dbReference type="AlphaFoldDB" id="A0A850Q948"/>
<dbReference type="InterPro" id="IPR038522">
    <property type="entry name" value="T4/T6SS_DotU_sf"/>
</dbReference>
<dbReference type="PANTHER" id="PTHR38033">
    <property type="entry name" value="MEMBRANE PROTEIN-RELATED"/>
    <property type="match status" value="1"/>
</dbReference>
<dbReference type="Gene3D" id="1.25.40.590">
    <property type="entry name" value="Type IV / VI secretion system, DotU"/>
    <property type="match status" value="1"/>
</dbReference>
<keyword evidence="1" id="KW-0812">Transmembrane</keyword>
<organism evidence="3 4">
    <name type="scientific">Donghicola mangrovi</name>
    <dbReference type="NCBI Taxonomy" id="2729614"/>
    <lineage>
        <taxon>Bacteria</taxon>
        <taxon>Pseudomonadati</taxon>
        <taxon>Pseudomonadota</taxon>
        <taxon>Alphaproteobacteria</taxon>
        <taxon>Rhodobacterales</taxon>
        <taxon>Roseobacteraceae</taxon>
        <taxon>Donghicola</taxon>
    </lineage>
</organism>
<comment type="caution">
    <text evidence="3">The sequence shown here is derived from an EMBL/GenBank/DDBJ whole genome shotgun (WGS) entry which is preliminary data.</text>
</comment>
<dbReference type="Proteomes" id="UP000592216">
    <property type="component" value="Unassembled WGS sequence"/>
</dbReference>
<evidence type="ECO:0000259" key="2">
    <source>
        <dbReference type="Pfam" id="PF09850"/>
    </source>
</evidence>
<accession>A0A850Q948</accession>